<feature type="domain" description="Phosphotyrosine protein phosphatase I" evidence="7">
    <location>
        <begin position="2"/>
        <end position="139"/>
    </location>
</feature>
<evidence type="ECO:0000256" key="5">
    <source>
        <dbReference type="ARBA" id="ARBA00051722"/>
    </source>
</evidence>
<dbReference type="CDD" id="cd16343">
    <property type="entry name" value="LMWPTP"/>
    <property type="match status" value="1"/>
</dbReference>
<dbReference type="Pfam" id="PF01451">
    <property type="entry name" value="LMWPc"/>
    <property type="match status" value="1"/>
</dbReference>
<dbReference type="PRINTS" id="PR00719">
    <property type="entry name" value="LMWPTPASE"/>
</dbReference>
<protein>
    <recommendedName>
        <fullName evidence="2">protein-tyrosine-phosphatase</fullName>
        <ecNumber evidence="2">3.1.3.48</ecNumber>
    </recommendedName>
</protein>
<keyword evidence="3 8" id="KW-0378">Hydrolase</keyword>
<dbReference type="SUPFAM" id="SSF52788">
    <property type="entry name" value="Phosphotyrosine protein phosphatases I"/>
    <property type="match status" value="1"/>
</dbReference>
<evidence type="ECO:0000256" key="1">
    <source>
        <dbReference type="ARBA" id="ARBA00011063"/>
    </source>
</evidence>
<keyword evidence="4" id="KW-0904">Protein phosphatase</keyword>
<dbReference type="GO" id="GO:0004725">
    <property type="term" value="F:protein tyrosine phosphatase activity"/>
    <property type="evidence" value="ECO:0007669"/>
    <property type="project" value="UniProtKB-EC"/>
</dbReference>
<comment type="caution">
    <text evidence="8">The sequence shown here is derived from an EMBL/GenBank/DDBJ whole genome shotgun (WGS) entry which is preliminary data.</text>
</comment>
<accession>A0A7Y9W5P9</accession>
<dbReference type="EMBL" id="JACCAU010000001">
    <property type="protein sequence ID" value="NYH14680.1"/>
    <property type="molecule type" value="Genomic_DNA"/>
</dbReference>
<evidence type="ECO:0000256" key="3">
    <source>
        <dbReference type="ARBA" id="ARBA00022801"/>
    </source>
</evidence>
<dbReference type="InterPro" id="IPR023485">
    <property type="entry name" value="Ptyr_pPase"/>
</dbReference>
<evidence type="ECO:0000259" key="7">
    <source>
        <dbReference type="SMART" id="SM00226"/>
    </source>
</evidence>
<reference evidence="8 9" key="1">
    <citation type="submission" date="2020-07" db="EMBL/GenBank/DDBJ databases">
        <title>Exploring microbial biodiversity for novel pathways involved in the catabolism of aromatic compounds derived from lignin.</title>
        <authorList>
            <person name="Elkins J."/>
        </authorList>
    </citation>
    <scope>NUCLEOTIDE SEQUENCE [LARGE SCALE GENOMIC DNA]</scope>
    <source>
        <strain evidence="8 9">H2C3B</strain>
    </source>
</reference>
<evidence type="ECO:0000313" key="8">
    <source>
        <dbReference type="EMBL" id="NYH14680.1"/>
    </source>
</evidence>
<dbReference type="InterPro" id="IPR050438">
    <property type="entry name" value="LMW_PTPase"/>
</dbReference>
<gene>
    <name evidence="8" type="ORF">GGD41_001908</name>
</gene>
<feature type="active site" description="Proton donor" evidence="6">
    <location>
        <position position="113"/>
    </location>
</feature>
<sequence length="145" mass="15668">MTGVLMVCEGNVCRSPMAAALLTKALPQVPVRSAGTRALAGHRAAPLAVELMDVQGIDLRPHVATALTSAQVRGAPLILAMTRAQCGLIERVFPFARGKVYRLGEHDQLDVVDPYRRGRFTFEMAVAQIEQGVQRWLGAIAGLQH</sequence>
<dbReference type="EC" id="3.1.3.48" evidence="2"/>
<dbReference type="PANTHER" id="PTHR11717:SF31">
    <property type="entry name" value="LOW MOLECULAR WEIGHT PROTEIN-TYROSINE-PHOSPHATASE ETP-RELATED"/>
    <property type="match status" value="1"/>
</dbReference>
<evidence type="ECO:0000256" key="2">
    <source>
        <dbReference type="ARBA" id="ARBA00013064"/>
    </source>
</evidence>
<dbReference type="RefSeq" id="WP_179710129.1">
    <property type="nucleotide sequence ID" value="NZ_JACCAU010000001.1"/>
</dbReference>
<evidence type="ECO:0000256" key="4">
    <source>
        <dbReference type="ARBA" id="ARBA00022912"/>
    </source>
</evidence>
<feature type="active site" evidence="6">
    <location>
        <position position="14"/>
    </location>
</feature>
<dbReference type="Gene3D" id="3.40.50.2300">
    <property type="match status" value="1"/>
</dbReference>
<organism evidence="8 9">
    <name type="scientific">Paraburkholderia bryophila</name>
    <dbReference type="NCBI Taxonomy" id="420952"/>
    <lineage>
        <taxon>Bacteria</taxon>
        <taxon>Pseudomonadati</taxon>
        <taxon>Pseudomonadota</taxon>
        <taxon>Betaproteobacteria</taxon>
        <taxon>Burkholderiales</taxon>
        <taxon>Burkholderiaceae</taxon>
        <taxon>Paraburkholderia</taxon>
    </lineage>
</organism>
<evidence type="ECO:0000313" key="9">
    <source>
        <dbReference type="Proteomes" id="UP000572540"/>
    </source>
</evidence>
<dbReference type="InterPro" id="IPR017867">
    <property type="entry name" value="Tyr_phospatase_low_mol_wt"/>
</dbReference>
<evidence type="ECO:0000256" key="6">
    <source>
        <dbReference type="PIRSR" id="PIRSR617867-1"/>
    </source>
</evidence>
<dbReference type="SMART" id="SM00226">
    <property type="entry name" value="LMWPc"/>
    <property type="match status" value="1"/>
</dbReference>
<name>A0A7Y9W5P9_9BURK</name>
<dbReference type="PANTHER" id="PTHR11717">
    <property type="entry name" value="LOW MOLECULAR WEIGHT PROTEIN TYROSINE PHOSPHATASE"/>
    <property type="match status" value="1"/>
</dbReference>
<proteinExistence type="inferred from homology"/>
<dbReference type="AlphaFoldDB" id="A0A7Y9W5P9"/>
<dbReference type="Proteomes" id="UP000572540">
    <property type="component" value="Unassembled WGS sequence"/>
</dbReference>
<feature type="active site" description="Nucleophile" evidence="6">
    <location>
        <position position="8"/>
    </location>
</feature>
<dbReference type="InterPro" id="IPR036196">
    <property type="entry name" value="Ptyr_pPase_sf"/>
</dbReference>
<comment type="similarity">
    <text evidence="1">Belongs to the low molecular weight phosphotyrosine protein phosphatase family.</text>
</comment>
<comment type="catalytic activity">
    <reaction evidence="5">
        <text>O-phospho-L-tyrosyl-[protein] + H2O = L-tyrosyl-[protein] + phosphate</text>
        <dbReference type="Rhea" id="RHEA:10684"/>
        <dbReference type="Rhea" id="RHEA-COMP:10136"/>
        <dbReference type="Rhea" id="RHEA-COMP:20101"/>
        <dbReference type="ChEBI" id="CHEBI:15377"/>
        <dbReference type="ChEBI" id="CHEBI:43474"/>
        <dbReference type="ChEBI" id="CHEBI:46858"/>
        <dbReference type="ChEBI" id="CHEBI:61978"/>
        <dbReference type="EC" id="3.1.3.48"/>
    </reaction>
</comment>